<name>A0A1I8J8N0_9PLAT</name>
<accession>A0A1I8J8N0</accession>
<evidence type="ECO:0000313" key="1">
    <source>
        <dbReference type="Proteomes" id="UP000095280"/>
    </source>
</evidence>
<proteinExistence type="predicted"/>
<sequence>MSSRLVAMVGRFGHSEFTVSMPLLLLLLLLLSSGVSAGFVTVIAIRAIRAPVKS</sequence>
<organism evidence="1 2">
    <name type="scientific">Macrostomum lignano</name>
    <dbReference type="NCBI Taxonomy" id="282301"/>
    <lineage>
        <taxon>Eukaryota</taxon>
        <taxon>Metazoa</taxon>
        <taxon>Spiralia</taxon>
        <taxon>Lophotrochozoa</taxon>
        <taxon>Platyhelminthes</taxon>
        <taxon>Rhabditophora</taxon>
        <taxon>Macrostomorpha</taxon>
        <taxon>Macrostomida</taxon>
        <taxon>Macrostomidae</taxon>
        <taxon>Macrostomum</taxon>
    </lineage>
</organism>
<reference evidence="2" key="1">
    <citation type="submission" date="2016-11" db="UniProtKB">
        <authorList>
            <consortium name="WormBaseParasite"/>
        </authorList>
    </citation>
    <scope>IDENTIFICATION</scope>
</reference>
<dbReference type="WBParaSite" id="maker-uti_cns_0046244-snap-gene-0.7-mRNA-1">
    <property type="protein sequence ID" value="maker-uti_cns_0046244-snap-gene-0.7-mRNA-1"/>
    <property type="gene ID" value="maker-uti_cns_0046244-snap-gene-0.7"/>
</dbReference>
<dbReference type="Proteomes" id="UP000095280">
    <property type="component" value="Unplaced"/>
</dbReference>
<keyword evidence="1" id="KW-1185">Reference proteome</keyword>
<protein>
    <submittedName>
        <fullName evidence="2">Transmembrane protein</fullName>
    </submittedName>
</protein>
<dbReference type="AlphaFoldDB" id="A0A1I8J8N0"/>
<evidence type="ECO:0000313" key="2">
    <source>
        <dbReference type="WBParaSite" id="maker-uti_cns_0046244-snap-gene-0.7-mRNA-1"/>
    </source>
</evidence>